<accession>A0A8T0MQ38</accession>
<dbReference type="InterPro" id="IPR012337">
    <property type="entry name" value="RNaseH-like_sf"/>
</dbReference>
<dbReference type="GO" id="GO:0008270">
    <property type="term" value="F:zinc ion binding"/>
    <property type="evidence" value="ECO:0007669"/>
    <property type="project" value="UniProtKB-KW"/>
</dbReference>
<name>A0A8T0MQ38_PANVG</name>
<proteinExistence type="predicted"/>
<evidence type="ECO:0000313" key="6">
    <source>
        <dbReference type="EMBL" id="KAG2538222.1"/>
    </source>
</evidence>
<dbReference type="AlphaFoldDB" id="A0A8T0MQ38"/>
<evidence type="ECO:0000256" key="5">
    <source>
        <dbReference type="ARBA" id="ARBA00023242"/>
    </source>
</evidence>
<dbReference type="PANTHER" id="PTHR46481">
    <property type="entry name" value="ZINC FINGER BED DOMAIN-CONTAINING PROTEIN 4"/>
    <property type="match status" value="1"/>
</dbReference>
<keyword evidence="3" id="KW-0863">Zinc-finger</keyword>
<dbReference type="PANTHER" id="PTHR46481:SF10">
    <property type="entry name" value="ZINC FINGER BED DOMAIN-CONTAINING PROTEIN 39"/>
    <property type="match status" value="1"/>
</dbReference>
<sequence length="210" mass="24624">MIIVHEYSFRMVEHKWFNILMKWMNSNYESIGRKTIKNECMKVYESEKELLKKSLREAESISLTTDLWTSNQNIQYMCLVAHYIDADWVLQCRVLNFMELDPPHTGIVIAQAVFECMVEWKIEDKVMTITLDNASNNDTAITNLKAKLLARRNTNFDSIYFHVRCAAHIVNLVVNDGLQPLESLISDLRNTVKFFKRSPARMYKFVQVCN</sequence>
<dbReference type="GO" id="GO:0005634">
    <property type="term" value="C:nucleus"/>
    <property type="evidence" value="ECO:0007669"/>
    <property type="project" value="UniProtKB-SubCell"/>
</dbReference>
<evidence type="ECO:0000256" key="4">
    <source>
        <dbReference type="ARBA" id="ARBA00022833"/>
    </source>
</evidence>
<keyword evidence="4" id="KW-0862">Zinc</keyword>
<keyword evidence="5" id="KW-0539">Nucleus</keyword>
<evidence type="ECO:0000313" key="7">
    <source>
        <dbReference type="Proteomes" id="UP000823388"/>
    </source>
</evidence>
<comment type="caution">
    <text evidence="6">The sequence shown here is derived from an EMBL/GenBank/DDBJ whole genome shotgun (WGS) entry which is preliminary data.</text>
</comment>
<keyword evidence="7" id="KW-1185">Reference proteome</keyword>
<evidence type="ECO:0000256" key="3">
    <source>
        <dbReference type="ARBA" id="ARBA00022771"/>
    </source>
</evidence>
<organism evidence="6 7">
    <name type="scientific">Panicum virgatum</name>
    <name type="common">Blackwell switchgrass</name>
    <dbReference type="NCBI Taxonomy" id="38727"/>
    <lineage>
        <taxon>Eukaryota</taxon>
        <taxon>Viridiplantae</taxon>
        <taxon>Streptophyta</taxon>
        <taxon>Embryophyta</taxon>
        <taxon>Tracheophyta</taxon>
        <taxon>Spermatophyta</taxon>
        <taxon>Magnoliopsida</taxon>
        <taxon>Liliopsida</taxon>
        <taxon>Poales</taxon>
        <taxon>Poaceae</taxon>
        <taxon>PACMAD clade</taxon>
        <taxon>Panicoideae</taxon>
        <taxon>Panicodae</taxon>
        <taxon>Paniceae</taxon>
        <taxon>Panicinae</taxon>
        <taxon>Panicum</taxon>
        <taxon>Panicum sect. Hiantes</taxon>
    </lineage>
</organism>
<protein>
    <submittedName>
        <fullName evidence="6">Uncharacterized protein</fullName>
    </submittedName>
</protein>
<dbReference type="SUPFAM" id="SSF53098">
    <property type="entry name" value="Ribonuclease H-like"/>
    <property type="match status" value="1"/>
</dbReference>
<comment type="subcellular location">
    <subcellularLocation>
        <location evidence="1">Nucleus</location>
    </subcellularLocation>
</comment>
<keyword evidence="2" id="KW-0479">Metal-binding</keyword>
<dbReference type="EMBL" id="CM029054">
    <property type="protein sequence ID" value="KAG2538222.1"/>
    <property type="molecule type" value="Genomic_DNA"/>
</dbReference>
<dbReference type="InterPro" id="IPR052035">
    <property type="entry name" value="ZnF_BED_domain_contain"/>
</dbReference>
<evidence type="ECO:0000256" key="1">
    <source>
        <dbReference type="ARBA" id="ARBA00004123"/>
    </source>
</evidence>
<gene>
    <name evidence="6" type="ORF">PVAP13_9NG314600</name>
</gene>
<evidence type="ECO:0000256" key="2">
    <source>
        <dbReference type="ARBA" id="ARBA00022723"/>
    </source>
</evidence>
<reference evidence="6" key="1">
    <citation type="submission" date="2020-05" db="EMBL/GenBank/DDBJ databases">
        <title>WGS assembly of Panicum virgatum.</title>
        <authorList>
            <person name="Lovell J.T."/>
            <person name="Jenkins J."/>
            <person name="Shu S."/>
            <person name="Juenger T.E."/>
            <person name="Schmutz J."/>
        </authorList>
    </citation>
    <scope>NUCLEOTIDE SEQUENCE</scope>
    <source>
        <strain evidence="6">AP13</strain>
    </source>
</reference>
<dbReference type="Proteomes" id="UP000823388">
    <property type="component" value="Chromosome 9N"/>
</dbReference>